<dbReference type="STRING" id="1849047.A0A3D8QS11"/>
<accession>A0A3D8QS11</accession>
<comment type="similarity">
    <text evidence="2">Belongs to the ustYa family.</text>
</comment>
<keyword evidence="5" id="KW-1185">Reference proteome</keyword>
<dbReference type="AlphaFoldDB" id="A0A3D8QS11"/>
<evidence type="ECO:0000256" key="2">
    <source>
        <dbReference type="ARBA" id="ARBA00035112"/>
    </source>
</evidence>
<keyword evidence="3" id="KW-1133">Transmembrane helix</keyword>
<dbReference type="EMBL" id="PDLM01000012">
    <property type="protein sequence ID" value="RDW64613.1"/>
    <property type="molecule type" value="Genomic_DNA"/>
</dbReference>
<feature type="transmembrane region" description="Helical" evidence="3">
    <location>
        <begin position="52"/>
        <end position="71"/>
    </location>
</feature>
<evidence type="ECO:0000313" key="5">
    <source>
        <dbReference type="Proteomes" id="UP000256645"/>
    </source>
</evidence>
<evidence type="ECO:0000256" key="1">
    <source>
        <dbReference type="ARBA" id="ARBA00004685"/>
    </source>
</evidence>
<dbReference type="PANTHER" id="PTHR33365:SF4">
    <property type="entry name" value="CYCLOCHLOROTINE BIOSYNTHESIS PROTEIN O"/>
    <property type="match status" value="1"/>
</dbReference>
<dbReference type="PANTHER" id="PTHR33365">
    <property type="entry name" value="YALI0B05434P"/>
    <property type="match status" value="1"/>
</dbReference>
<gene>
    <name evidence="4" type="ORF">BP6252_10264</name>
</gene>
<comment type="caution">
    <text evidence="4">The sequence shown here is derived from an EMBL/GenBank/DDBJ whole genome shotgun (WGS) entry which is preliminary data.</text>
</comment>
<evidence type="ECO:0000256" key="3">
    <source>
        <dbReference type="SAM" id="Phobius"/>
    </source>
</evidence>
<comment type="pathway">
    <text evidence="1">Mycotoxin biosynthesis.</text>
</comment>
<dbReference type="Pfam" id="PF11807">
    <property type="entry name" value="UstYa"/>
    <property type="match status" value="1"/>
</dbReference>
<organism evidence="4 5">
    <name type="scientific">Coleophoma cylindrospora</name>
    <dbReference type="NCBI Taxonomy" id="1849047"/>
    <lineage>
        <taxon>Eukaryota</taxon>
        <taxon>Fungi</taxon>
        <taxon>Dikarya</taxon>
        <taxon>Ascomycota</taxon>
        <taxon>Pezizomycotina</taxon>
        <taxon>Leotiomycetes</taxon>
        <taxon>Helotiales</taxon>
        <taxon>Dermateaceae</taxon>
        <taxon>Coleophoma</taxon>
    </lineage>
</organism>
<keyword evidence="3" id="KW-0812">Transmembrane</keyword>
<protein>
    <submittedName>
        <fullName evidence="4">Uncharacterized protein</fullName>
    </submittedName>
</protein>
<keyword evidence="3" id="KW-0472">Membrane</keyword>
<evidence type="ECO:0000313" key="4">
    <source>
        <dbReference type="EMBL" id="RDW64613.1"/>
    </source>
</evidence>
<dbReference type="OrthoDB" id="3687641at2759"/>
<dbReference type="InterPro" id="IPR021765">
    <property type="entry name" value="UstYa-like"/>
</dbReference>
<name>A0A3D8QS11_9HELO</name>
<sequence length="317" mass="36039">MASRLARFRFTLPYAYRNISQSSSHDSDSDSDKIEDAAVFHYSNGISRCHAICLYTLSAVLAVALALTLIGKTTRPEGGTLGSYERGFDTEIRPDRNTLALRKVKFYGGIVYDENGTASITPPPPNVPDYFGPPSHETDHAWNLDLKDRFIAVAPKDWPSEAVEFLDRDLVQGTIRLEQVLPNPCETSLYLSWCLHSQDKWATRTALSGKVVFKPLHTKKLTLNQNYIRKSLSPEYYAAGLEKVDSNITEPKPFELHLKHCLTQIHQLIMCQLDMTPIPRTVRPTKHIHHADTDMWHVCRDFSAMRSWMYPSAEHHT</sequence>
<dbReference type="Proteomes" id="UP000256645">
    <property type="component" value="Unassembled WGS sequence"/>
</dbReference>
<dbReference type="GO" id="GO:0043386">
    <property type="term" value="P:mycotoxin biosynthetic process"/>
    <property type="evidence" value="ECO:0007669"/>
    <property type="project" value="InterPro"/>
</dbReference>
<reference evidence="4 5" key="1">
    <citation type="journal article" date="2018" name="IMA Fungus">
        <title>IMA Genome-F 9: Draft genome sequence of Annulohypoxylon stygium, Aspergillus mulundensis, Berkeleyomyces basicola (syn. Thielaviopsis basicola), Ceratocystis smalleyi, two Cercospora beticola strains, Coleophoma cylindrospora, Fusarium fracticaudum, Phialophora cf. hyalina, and Morchella septimelata.</title>
        <authorList>
            <person name="Wingfield B.D."/>
            <person name="Bills G.F."/>
            <person name="Dong Y."/>
            <person name="Huang W."/>
            <person name="Nel W.J."/>
            <person name="Swalarsk-Parry B.S."/>
            <person name="Vaghefi N."/>
            <person name="Wilken P.M."/>
            <person name="An Z."/>
            <person name="de Beer Z.W."/>
            <person name="De Vos L."/>
            <person name="Chen L."/>
            <person name="Duong T.A."/>
            <person name="Gao Y."/>
            <person name="Hammerbacher A."/>
            <person name="Kikkert J.R."/>
            <person name="Li Y."/>
            <person name="Li H."/>
            <person name="Li K."/>
            <person name="Li Q."/>
            <person name="Liu X."/>
            <person name="Ma X."/>
            <person name="Naidoo K."/>
            <person name="Pethybridge S.J."/>
            <person name="Sun J."/>
            <person name="Steenkamp E.T."/>
            <person name="van der Nest M.A."/>
            <person name="van Wyk S."/>
            <person name="Wingfield M.J."/>
            <person name="Xiong C."/>
            <person name="Yue Q."/>
            <person name="Zhang X."/>
        </authorList>
    </citation>
    <scope>NUCLEOTIDE SEQUENCE [LARGE SCALE GENOMIC DNA]</scope>
    <source>
        <strain evidence="4 5">BP6252</strain>
    </source>
</reference>
<proteinExistence type="inferred from homology"/>